<evidence type="ECO:0000313" key="3">
    <source>
        <dbReference type="Proteomes" id="UP000446768"/>
    </source>
</evidence>
<evidence type="ECO:0000313" key="2">
    <source>
        <dbReference type="EMBL" id="MRV70226.1"/>
    </source>
</evidence>
<dbReference type="PANTHER" id="PTHR35849">
    <property type="entry name" value="BLR2341 PROTEIN"/>
    <property type="match status" value="1"/>
</dbReference>
<dbReference type="PANTHER" id="PTHR35849:SF2">
    <property type="entry name" value="BLR2341 PROTEIN"/>
    <property type="match status" value="1"/>
</dbReference>
<dbReference type="AlphaFoldDB" id="A0A7X2II49"/>
<sequence length="96" mass="10705">MDIGYIALDGELSIYRAAEVKSLLQTELTRCAVLEVDLAGVTEIDSAGIQVLILAKLMARDESRELRLVHHSDAVREVFERLALERWFGDALPTAH</sequence>
<proteinExistence type="predicted"/>
<comment type="caution">
    <text evidence="2">The sequence shown here is derived from an EMBL/GenBank/DDBJ whole genome shotgun (WGS) entry which is preliminary data.</text>
</comment>
<protein>
    <submittedName>
        <fullName evidence="2">STAS domain-containing protein</fullName>
    </submittedName>
</protein>
<dbReference type="InterPro" id="IPR058548">
    <property type="entry name" value="MlaB-like_STAS"/>
</dbReference>
<dbReference type="InterPro" id="IPR002645">
    <property type="entry name" value="STAS_dom"/>
</dbReference>
<organism evidence="2 3">
    <name type="scientific">Pseudoduganella rivuli</name>
    <dbReference type="NCBI Taxonomy" id="2666085"/>
    <lineage>
        <taxon>Bacteria</taxon>
        <taxon>Pseudomonadati</taxon>
        <taxon>Pseudomonadota</taxon>
        <taxon>Betaproteobacteria</taxon>
        <taxon>Burkholderiales</taxon>
        <taxon>Oxalobacteraceae</taxon>
        <taxon>Telluria group</taxon>
        <taxon>Pseudoduganella</taxon>
    </lineage>
</organism>
<dbReference type="EMBL" id="WKJJ01000001">
    <property type="protein sequence ID" value="MRV70226.1"/>
    <property type="molecule type" value="Genomic_DNA"/>
</dbReference>
<dbReference type="SUPFAM" id="SSF52091">
    <property type="entry name" value="SpoIIaa-like"/>
    <property type="match status" value="1"/>
</dbReference>
<dbReference type="PROSITE" id="PS50801">
    <property type="entry name" value="STAS"/>
    <property type="match status" value="1"/>
</dbReference>
<name>A0A7X2II49_9BURK</name>
<evidence type="ECO:0000259" key="1">
    <source>
        <dbReference type="PROSITE" id="PS50801"/>
    </source>
</evidence>
<dbReference type="InterPro" id="IPR036513">
    <property type="entry name" value="STAS_dom_sf"/>
</dbReference>
<dbReference type="CDD" id="cd07043">
    <property type="entry name" value="STAS_anti-anti-sigma_factors"/>
    <property type="match status" value="1"/>
</dbReference>
<accession>A0A7X2II49</accession>
<dbReference type="Gene3D" id="3.30.750.24">
    <property type="entry name" value="STAS domain"/>
    <property type="match status" value="1"/>
</dbReference>
<keyword evidence="3" id="KW-1185">Reference proteome</keyword>
<gene>
    <name evidence="2" type="ORF">GJ700_00635</name>
</gene>
<dbReference type="Pfam" id="PF13466">
    <property type="entry name" value="STAS_2"/>
    <property type="match status" value="1"/>
</dbReference>
<dbReference type="Proteomes" id="UP000446768">
    <property type="component" value="Unassembled WGS sequence"/>
</dbReference>
<feature type="domain" description="STAS" evidence="1">
    <location>
        <begin position="1"/>
        <end position="96"/>
    </location>
</feature>
<reference evidence="2 3" key="1">
    <citation type="submission" date="2019-11" db="EMBL/GenBank/DDBJ databases">
        <title>Novel species isolated from a subtropical stream in China.</title>
        <authorList>
            <person name="Lu H."/>
        </authorList>
    </citation>
    <scope>NUCLEOTIDE SEQUENCE [LARGE SCALE GENOMIC DNA]</scope>
    <source>
        <strain evidence="2 3">FT92W</strain>
    </source>
</reference>
<dbReference type="InterPro" id="IPR052746">
    <property type="entry name" value="MlaB_ABC_Transporter"/>
</dbReference>